<keyword evidence="2" id="KW-0808">Transferase</keyword>
<organism evidence="6 7">
    <name type="scientific">Stichopus japonicus</name>
    <name type="common">Sea cucumber</name>
    <dbReference type="NCBI Taxonomy" id="307972"/>
    <lineage>
        <taxon>Eukaryota</taxon>
        <taxon>Metazoa</taxon>
        <taxon>Echinodermata</taxon>
        <taxon>Eleutherozoa</taxon>
        <taxon>Echinozoa</taxon>
        <taxon>Holothuroidea</taxon>
        <taxon>Aspidochirotacea</taxon>
        <taxon>Aspidochirotida</taxon>
        <taxon>Stichopodidae</taxon>
        <taxon>Apostichopus</taxon>
    </lineage>
</organism>
<dbReference type="InterPro" id="IPR007053">
    <property type="entry name" value="LRAT_dom"/>
</dbReference>
<dbReference type="PANTHER" id="PTHR13943">
    <property type="entry name" value="HRAS-LIKE SUPPRESSOR - RELATED"/>
    <property type="match status" value="1"/>
</dbReference>
<keyword evidence="7" id="KW-1185">Reference proteome</keyword>
<evidence type="ECO:0000256" key="1">
    <source>
        <dbReference type="ARBA" id="ARBA00007824"/>
    </source>
</evidence>
<gene>
    <name evidence="6" type="ORF">BSL78_05691</name>
</gene>
<dbReference type="Gene3D" id="3.90.1720.10">
    <property type="entry name" value="endopeptidase domain like (from Nostoc punctiforme)"/>
    <property type="match status" value="1"/>
</dbReference>
<dbReference type="GO" id="GO:0008970">
    <property type="term" value="F:phospholipase A1 activity"/>
    <property type="evidence" value="ECO:0007669"/>
    <property type="project" value="TreeGrafter"/>
</dbReference>
<dbReference type="GO" id="GO:0016410">
    <property type="term" value="F:N-acyltransferase activity"/>
    <property type="evidence" value="ECO:0007669"/>
    <property type="project" value="TreeGrafter"/>
</dbReference>
<sequence>MGNTTNKYTTFDRILTKCNVGDLLEIKYPDSTFNHWAVYIGTGYVIHVRHPWTKKEHLSVVAGNKLVRINNDKHLVMNYPPLEPNEIVSTAEDQIGIDWYNVQFYGCEMFAIRCRYGVKVNLADYYNNFDTEFDVSSKVTSLVNPVVMYGHQQHENY</sequence>
<dbReference type="AlphaFoldDB" id="A0A2G8LB37"/>
<comment type="similarity">
    <text evidence="1">Belongs to the H-rev107 family.</text>
</comment>
<evidence type="ECO:0000256" key="3">
    <source>
        <dbReference type="ARBA" id="ARBA00022801"/>
    </source>
</evidence>
<evidence type="ECO:0000313" key="6">
    <source>
        <dbReference type="EMBL" id="PIK57425.1"/>
    </source>
</evidence>
<accession>A0A2G8LB37</accession>
<dbReference type="PANTHER" id="PTHR13943:SF77">
    <property type="entry name" value="LRAT DOMAIN-CONTAINING PROTEIN"/>
    <property type="match status" value="1"/>
</dbReference>
<dbReference type="EMBL" id="MRZV01000143">
    <property type="protein sequence ID" value="PIK57425.1"/>
    <property type="molecule type" value="Genomic_DNA"/>
</dbReference>
<evidence type="ECO:0000259" key="5">
    <source>
        <dbReference type="PROSITE" id="PS51934"/>
    </source>
</evidence>
<comment type="caution">
    <text evidence="6">The sequence shown here is derived from an EMBL/GenBank/DDBJ whole genome shotgun (WGS) entry which is preliminary data.</text>
</comment>
<dbReference type="GO" id="GO:0004623">
    <property type="term" value="F:phospholipase A2 activity"/>
    <property type="evidence" value="ECO:0007669"/>
    <property type="project" value="TreeGrafter"/>
</dbReference>
<proteinExistence type="inferred from homology"/>
<keyword evidence="4" id="KW-0443">Lipid metabolism</keyword>
<evidence type="ECO:0000256" key="2">
    <source>
        <dbReference type="ARBA" id="ARBA00022679"/>
    </source>
</evidence>
<dbReference type="InterPro" id="IPR051496">
    <property type="entry name" value="H-rev107_PLA/AT"/>
</dbReference>
<dbReference type="Proteomes" id="UP000230750">
    <property type="component" value="Unassembled WGS sequence"/>
</dbReference>
<dbReference type="OrthoDB" id="10021907at2759"/>
<feature type="domain" description="LRAT" evidence="5">
    <location>
        <begin position="25"/>
        <end position="123"/>
    </location>
</feature>
<evidence type="ECO:0000313" key="7">
    <source>
        <dbReference type="Proteomes" id="UP000230750"/>
    </source>
</evidence>
<dbReference type="PROSITE" id="PS51934">
    <property type="entry name" value="LRAT"/>
    <property type="match status" value="1"/>
</dbReference>
<dbReference type="GO" id="GO:0005737">
    <property type="term" value="C:cytoplasm"/>
    <property type="evidence" value="ECO:0007669"/>
    <property type="project" value="TreeGrafter"/>
</dbReference>
<protein>
    <submittedName>
        <fullName evidence="6">Group XVI phospholipase A2</fullName>
    </submittedName>
</protein>
<dbReference type="GO" id="GO:0070292">
    <property type="term" value="P:N-acylphosphatidylethanolamine metabolic process"/>
    <property type="evidence" value="ECO:0007669"/>
    <property type="project" value="TreeGrafter"/>
</dbReference>
<dbReference type="Pfam" id="PF04970">
    <property type="entry name" value="LRAT"/>
    <property type="match status" value="1"/>
</dbReference>
<keyword evidence="3" id="KW-0378">Hydrolase</keyword>
<evidence type="ECO:0000256" key="4">
    <source>
        <dbReference type="ARBA" id="ARBA00023098"/>
    </source>
</evidence>
<name>A0A2G8LB37_STIJA</name>
<reference evidence="6 7" key="1">
    <citation type="journal article" date="2017" name="PLoS Biol.">
        <title>The sea cucumber genome provides insights into morphological evolution and visceral regeneration.</title>
        <authorList>
            <person name="Zhang X."/>
            <person name="Sun L."/>
            <person name="Yuan J."/>
            <person name="Sun Y."/>
            <person name="Gao Y."/>
            <person name="Zhang L."/>
            <person name="Li S."/>
            <person name="Dai H."/>
            <person name="Hamel J.F."/>
            <person name="Liu C."/>
            <person name="Yu Y."/>
            <person name="Liu S."/>
            <person name="Lin W."/>
            <person name="Guo K."/>
            <person name="Jin S."/>
            <person name="Xu P."/>
            <person name="Storey K.B."/>
            <person name="Huan P."/>
            <person name="Zhang T."/>
            <person name="Zhou Y."/>
            <person name="Zhang J."/>
            <person name="Lin C."/>
            <person name="Li X."/>
            <person name="Xing L."/>
            <person name="Huo D."/>
            <person name="Sun M."/>
            <person name="Wang L."/>
            <person name="Mercier A."/>
            <person name="Li F."/>
            <person name="Yang H."/>
            <person name="Xiang J."/>
        </authorList>
    </citation>
    <scope>NUCLEOTIDE SEQUENCE [LARGE SCALE GENOMIC DNA]</scope>
    <source>
        <strain evidence="6">Shaxun</strain>
        <tissue evidence="6">Muscle</tissue>
    </source>
</reference>